<sequence>MNCGELQRYNFTEESLVISLDTTSDYSKFFNLSLTLYNGLTQEEILNLQRCITVQNHPSQQTSFKVSKRSRLKNCFKQSFQRIQKNKKNRNNWNLFKTLETNCTISDKSDNLDNDWDSLSCYNYFKTEQLSLLFDISMNENNKGIKNDYQLFNKESFSMEQPNQKLLSVKKFKVGVKNNYDNDNEEDEEKILVPPLSSSTEKIIINKKKFKNFYKDNQSSKQFLPSDQKFSTKNNNTHHRLFHPIQFRSTTSSFSRSASSSTSSLLPSKHYFIPTFKEKRKQLTVPKIVGNLLNGSFDVNSQRNPALSYQNVDFYSNIPNYQSDNISTSSTPSSPVYISNFTIENPSKIKFEEKSSLFIYGNFTKPTHFYNNQSLNLKPILKNTINKRQNIELKNAEGCDRIDMDKFLQDIIDNEEKRPFDSTQSEMVRNRQLIRYYREETQNLIKDNYKTHHNAVATIELSINNISKTSEKKRRLLGVTELDKGST</sequence>
<dbReference type="AlphaFoldDB" id="A0AAN7ZSL7"/>
<accession>A0AAN7ZSL7</accession>
<dbReference type="Proteomes" id="UP001306508">
    <property type="component" value="Unassembled WGS sequence"/>
</dbReference>
<name>A0AAN7ZSL7_9SACH</name>
<dbReference type="EMBL" id="JAWIZZ010000043">
    <property type="protein sequence ID" value="KAK5780254.1"/>
    <property type="molecule type" value="Genomic_DNA"/>
</dbReference>
<proteinExistence type="predicted"/>
<gene>
    <name evidence="1" type="ORF">RI543_002290</name>
</gene>
<evidence type="ECO:0000313" key="1">
    <source>
        <dbReference type="EMBL" id="KAK5780254.1"/>
    </source>
</evidence>
<reference evidence="2" key="1">
    <citation type="submission" date="2023-07" db="EMBL/GenBank/DDBJ databases">
        <title>A draft genome of Kazachstania heterogenica Y-27499.</title>
        <authorList>
            <person name="Donic C."/>
            <person name="Kralova J.S."/>
            <person name="Fidel L."/>
            <person name="Ben-Dor S."/>
            <person name="Jung S."/>
        </authorList>
    </citation>
    <scope>NUCLEOTIDE SEQUENCE [LARGE SCALE GENOMIC DNA]</scope>
    <source>
        <strain evidence="2">Y27499</strain>
    </source>
</reference>
<keyword evidence="2" id="KW-1185">Reference proteome</keyword>
<evidence type="ECO:0000313" key="2">
    <source>
        <dbReference type="Proteomes" id="UP001306508"/>
    </source>
</evidence>
<protein>
    <submittedName>
        <fullName evidence="1">Uncharacterized protein</fullName>
    </submittedName>
</protein>
<organism evidence="1 2">
    <name type="scientific">Arxiozyma heterogenica</name>
    <dbReference type="NCBI Taxonomy" id="278026"/>
    <lineage>
        <taxon>Eukaryota</taxon>
        <taxon>Fungi</taxon>
        <taxon>Dikarya</taxon>
        <taxon>Ascomycota</taxon>
        <taxon>Saccharomycotina</taxon>
        <taxon>Saccharomycetes</taxon>
        <taxon>Saccharomycetales</taxon>
        <taxon>Saccharomycetaceae</taxon>
        <taxon>Arxiozyma</taxon>
    </lineage>
</organism>
<comment type="caution">
    <text evidence="1">The sequence shown here is derived from an EMBL/GenBank/DDBJ whole genome shotgun (WGS) entry which is preliminary data.</text>
</comment>